<keyword evidence="2 4" id="KW-0677">Repeat</keyword>
<dbReference type="PIRSF" id="PIRSF021524">
    <property type="entry name" value="MSH_acetyltransferase"/>
    <property type="match status" value="1"/>
</dbReference>
<protein>
    <recommendedName>
        <fullName evidence="4">Mycothiol acetyltransferase</fullName>
        <shortName evidence="4">MSH acetyltransferase</shortName>
        <ecNumber evidence="4">2.3.1.189</ecNumber>
    </recommendedName>
    <alternativeName>
        <fullName evidence="4">Mycothiol synthase</fullName>
    </alternativeName>
</protein>
<dbReference type="InterPro" id="IPR016181">
    <property type="entry name" value="Acyl_CoA_acyltransferase"/>
</dbReference>
<name>A0ABP6XX05_9ACTN</name>
<feature type="binding site" evidence="4">
    <location>
        <position position="191"/>
    </location>
    <ligand>
        <name>1D-myo-inositol 2-(L-cysteinylamino)-2-deoxy-alpha-D-glucopyranoside</name>
        <dbReference type="ChEBI" id="CHEBI:58887"/>
    </ligand>
</feature>
<organism evidence="7 8">
    <name type="scientific">Microlunatus spumicola</name>
    <dbReference type="NCBI Taxonomy" id="81499"/>
    <lineage>
        <taxon>Bacteria</taxon>
        <taxon>Bacillati</taxon>
        <taxon>Actinomycetota</taxon>
        <taxon>Actinomycetes</taxon>
        <taxon>Propionibacteriales</taxon>
        <taxon>Propionibacteriaceae</taxon>
        <taxon>Microlunatus</taxon>
    </lineage>
</organism>
<feature type="domain" description="N-acetyltransferase" evidence="6">
    <location>
        <begin position="16"/>
        <end position="153"/>
    </location>
</feature>
<gene>
    <name evidence="4 7" type="primary">mshD</name>
    <name evidence="7" type="ORF">GCM10022197_33200</name>
</gene>
<keyword evidence="8" id="KW-1185">Reference proteome</keyword>
<evidence type="ECO:0000259" key="6">
    <source>
        <dbReference type="PROSITE" id="PS51186"/>
    </source>
</evidence>
<comment type="caution">
    <text evidence="7">The sequence shown here is derived from an EMBL/GenBank/DDBJ whole genome shotgun (WGS) entry which is preliminary data.</text>
</comment>
<feature type="binding site" evidence="4">
    <location>
        <begin position="277"/>
        <end position="283"/>
    </location>
    <ligand>
        <name>acetyl-CoA</name>
        <dbReference type="ChEBI" id="CHEBI:57288"/>
        <label>2</label>
    </ligand>
</feature>
<evidence type="ECO:0000256" key="2">
    <source>
        <dbReference type="ARBA" id="ARBA00022737"/>
    </source>
</evidence>
<feature type="binding site" evidence="4">
    <location>
        <position position="266"/>
    </location>
    <ligand>
        <name>1D-myo-inositol 2-(L-cysteinylamino)-2-deoxy-alpha-D-glucopyranoside</name>
        <dbReference type="ChEBI" id="CHEBI:58887"/>
    </ligand>
</feature>
<dbReference type="PANTHER" id="PTHR43877">
    <property type="entry name" value="AMINOALKYLPHOSPHONATE N-ACETYLTRANSFERASE-RELATED-RELATED"/>
    <property type="match status" value="1"/>
</dbReference>
<feature type="region of interest" description="Disordered" evidence="5">
    <location>
        <begin position="219"/>
        <end position="246"/>
    </location>
</feature>
<dbReference type="RefSeq" id="WP_204910046.1">
    <property type="nucleotide sequence ID" value="NZ_BAAAYR010000004.1"/>
</dbReference>
<dbReference type="EMBL" id="BAAAYR010000004">
    <property type="protein sequence ID" value="GAA3573684.1"/>
    <property type="molecule type" value="Genomic_DNA"/>
</dbReference>
<feature type="binding site" evidence="4">
    <location>
        <position position="254"/>
    </location>
    <ligand>
        <name>1D-myo-inositol 2-(L-cysteinylamino)-2-deoxy-alpha-D-glucopyranoside</name>
        <dbReference type="ChEBI" id="CHEBI:58887"/>
    </ligand>
</feature>
<dbReference type="InterPro" id="IPR000182">
    <property type="entry name" value="GNAT_dom"/>
</dbReference>
<keyword evidence="1 4" id="KW-0808">Transferase</keyword>
<feature type="binding site" evidence="4">
    <location>
        <position position="304"/>
    </location>
    <ligand>
        <name>1D-myo-inositol 2-(L-cysteinylamino)-2-deoxy-alpha-D-glucopyranoside</name>
        <dbReference type="ChEBI" id="CHEBI:58887"/>
    </ligand>
</feature>
<dbReference type="NCBIfam" id="TIGR03448">
    <property type="entry name" value="mycothiol_MshD"/>
    <property type="match status" value="1"/>
</dbReference>
<reference evidence="8" key="1">
    <citation type="journal article" date="2019" name="Int. J. Syst. Evol. Microbiol.">
        <title>The Global Catalogue of Microorganisms (GCM) 10K type strain sequencing project: providing services to taxonomists for standard genome sequencing and annotation.</title>
        <authorList>
            <consortium name="The Broad Institute Genomics Platform"/>
            <consortium name="The Broad Institute Genome Sequencing Center for Infectious Disease"/>
            <person name="Wu L."/>
            <person name="Ma J."/>
        </authorList>
    </citation>
    <scope>NUCLEOTIDE SEQUENCE [LARGE SCALE GENOMIC DNA]</scope>
    <source>
        <strain evidence="8">JCM 16540</strain>
    </source>
</reference>
<dbReference type="SUPFAM" id="SSF55729">
    <property type="entry name" value="Acyl-CoA N-acyltransferases (Nat)"/>
    <property type="match status" value="1"/>
</dbReference>
<comment type="similarity">
    <text evidence="4">Belongs to the acetyltransferase family. MshD subfamily.</text>
</comment>
<evidence type="ECO:0000256" key="3">
    <source>
        <dbReference type="ARBA" id="ARBA00023315"/>
    </source>
</evidence>
<feature type="binding site" evidence="4">
    <location>
        <begin position="97"/>
        <end position="102"/>
    </location>
    <ligand>
        <name>acetyl-CoA</name>
        <dbReference type="ChEBI" id="CHEBI:57288"/>
        <label>1</label>
    </ligand>
</feature>
<proteinExistence type="inferred from homology"/>
<evidence type="ECO:0000256" key="4">
    <source>
        <dbReference type="HAMAP-Rule" id="MF_01698"/>
    </source>
</evidence>
<dbReference type="InterPro" id="IPR017813">
    <property type="entry name" value="Mycothiol_AcTrfase"/>
</dbReference>
<comment type="catalytic activity">
    <reaction evidence="4">
        <text>1D-myo-inositol 2-(L-cysteinylamino)-2-deoxy-alpha-D-glucopyranoside + acetyl-CoA = mycothiol + CoA + H(+)</text>
        <dbReference type="Rhea" id="RHEA:26172"/>
        <dbReference type="ChEBI" id="CHEBI:15378"/>
        <dbReference type="ChEBI" id="CHEBI:16768"/>
        <dbReference type="ChEBI" id="CHEBI:57287"/>
        <dbReference type="ChEBI" id="CHEBI:57288"/>
        <dbReference type="ChEBI" id="CHEBI:58887"/>
        <dbReference type="EC" id="2.3.1.189"/>
    </reaction>
</comment>
<comment type="caution">
    <text evidence="4">Lacks conserved residue(s) required for the propagation of feature annotation.</text>
</comment>
<evidence type="ECO:0000256" key="5">
    <source>
        <dbReference type="SAM" id="MobiDB-lite"/>
    </source>
</evidence>
<dbReference type="Gene3D" id="3.40.630.30">
    <property type="match status" value="1"/>
</dbReference>
<comment type="function">
    <text evidence="4">Catalyzes the transfer of acetyl from acetyl-CoA to desacetylmycothiol (Cys-GlcN-Ins) to form mycothiol.</text>
</comment>
<feature type="binding site" evidence="4">
    <location>
        <begin position="89"/>
        <end position="91"/>
    </location>
    <ligand>
        <name>acetyl-CoA</name>
        <dbReference type="ChEBI" id="CHEBI:57288"/>
        <label>1</label>
    </ligand>
</feature>
<dbReference type="PROSITE" id="PS51186">
    <property type="entry name" value="GNAT"/>
    <property type="match status" value="2"/>
</dbReference>
<keyword evidence="3 4" id="KW-0012">Acyltransferase</keyword>
<feature type="binding site" evidence="4">
    <location>
        <position position="50"/>
    </location>
    <ligand>
        <name>1D-myo-inositol 2-(L-cysteinylamino)-2-deoxy-alpha-D-glucopyranoside</name>
        <dbReference type="ChEBI" id="CHEBI:58887"/>
    </ligand>
</feature>
<dbReference type="HAMAP" id="MF_01698">
    <property type="entry name" value="MshD"/>
    <property type="match status" value="1"/>
</dbReference>
<sequence>MTGDEGGDPRDEVAGTRVRVVADPGPDLLEAVGALLDRAAAVDPSPPLNEAGVLALKHPDRGDTRHLVVVEGTEPVGYAQLADDGTGQLVVDPRVRRHGVGSLLVQALLDVARTAGVELRVWALGDSPAASALAARTGLIASRTLLIMKRPLADLPEPVVPEGVTITTFRVGQDEQAWLRTNARAFAHHPEQGSITAEDLAERTGEAWFDPEGFFLARASGSASEGKPPGGVGGRPPSGQSNPEGPVLGFHWTKQHDALGEAGLGEVYVLGVDPDAQGRGLAKALLLTGLAHLRDAGDDVVELYVEADQPGPVGLYRAYGFTEAARDVIYAGPGSGPTVSTA</sequence>
<evidence type="ECO:0000313" key="7">
    <source>
        <dbReference type="EMBL" id="GAA3573684.1"/>
    </source>
</evidence>
<comment type="subunit">
    <text evidence="4">Monomer.</text>
</comment>
<dbReference type="Pfam" id="PF00583">
    <property type="entry name" value="Acetyltransf_1"/>
    <property type="match status" value="2"/>
</dbReference>
<dbReference type="InterPro" id="IPR050832">
    <property type="entry name" value="Bact_Acetyltransf"/>
</dbReference>
<feature type="binding site" evidence="4">
    <location>
        <begin position="270"/>
        <end position="272"/>
    </location>
    <ligand>
        <name>acetyl-CoA</name>
        <dbReference type="ChEBI" id="CHEBI:57288"/>
        <label>2</label>
    </ligand>
</feature>
<dbReference type="CDD" id="cd04301">
    <property type="entry name" value="NAT_SF"/>
    <property type="match status" value="2"/>
</dbReference>
<evidence type="ECO:0000313" key="8">
    <source>
        <dbReference type="Proteomes" id="UP001500767"/>
    </source>
</evidence>
<dbReference type="Proteomes" id="UP001500767">
    <property type="component" value="Unassembled WGS sequence"/>
</dbReference>
<accession>A0ABP6XX05</accession>
<dbReference type="EC" id="2.3.1.189" evidence="4"/>
<evidence type="ECO:0000256" key="1">
    <source>
        <dbReference type="ARBA" id="ARBA00022679"/>
    </source>
</evidence>
<feature type="domain" description="N-acetyltransferase" evidence="6">
    <location>
        <begin position="164"/>
        <end position="342"/>
    </location>
</feature>